<evidence type="ECO:0000313" key="12">
    <source>
        <dbReference type="EMBL" id="AUG56580.1"/>
    </source>
</evidence>
<dbReference type="CDD" id="cd00383">
    <property type="entry name" value="trans_reg_C"/>
    <property type="match status" value="1"/>
</dbReference>
<dbReference type="InterPro" id="IPR036388">
    <property type="entry name" value="WH-like_DNA-bd_sf"/>
</dbReference>
<dbReference type="PANTHER" id="PTHR48111:SF2">
    <property type="entry name" value="RESPONSE REGULATOR SAER"/>
    <property type="match status" value="1"/>
</dbReference>
<evidence type="ECO:0000256" key="3">
    <source>
        <dbReference type="ARBA" id="ARBA00023012"/>
    </source>
</evidence>
<evidence type="ECO:0000313" key="13">
    <source>
        <dbReference type="EMBL" id="PQQ66647.1"/>
    </source>
</evidence>
<dbReference type="EMBL" id="CP025197">
    <property type="protein sequence ID" value="AUG56580.1"/>
    <property type="molecule type" value="Genomic_DNA"/>
</dbReference>
<dbReference type="PANTHER" id="PTHR48111">
    <property type="entry name" value="REGULATOR OF RPOS"/>
    <property type="match status" value="1"/>
</dbReference>
<gene>
    <name evidence="12" type="primary">srrA2</name>
    <name evidence="13" type="ORF">B9R14_07750</name>
    <name evidence="12" type="ORF">HVS_03160</name>
</gene>
<dbReference type="InterPro" id="IPR011006">
    <property type="entry name" value="CheY-like_superfamily"/>
</dbReference>
<dbReference type="SUPFAM" id="SSF52172">
    <property type="entry name" value="CheY-like"/>
    <property type="match status" value="1"/>
</dbReference>
<dbReference type="InterPro" id="IPR001789">
    <property type="entry name" value="Sig_transdc_resp-reg_receiver"/>
</dbReference>
<dbReference type="GO" id="GO:0000156">
    <property type="term" value="F:phosphorelay response regulator activity"/>
    <property type="evidence" value="ECO:0007669"/>
    <property type="project" value="TreeGrafter"/>
</dbReference>
<dbReference type="InterPro" id="IPR039420">
    <property type="entry name" value="WalR-like"/>
</dbReference>
<reference evidence="13 15" key="2">
    <citation type="journal article" date="2018" name="Syst. Appl. Microbiol.">
        <title>Characterization and high-quality draft genome sequence of Herbivorax saccincola A7, an anaerobic, alkaliphilic, thermophilic, cellulolytic, and xylanolytic bacterium.</title>
        <authorList>
            <person name="Aikawa S."/>
            <person name="Baramee S."/>
            <person name="Sermsathanaswadi J."/>
            <person name="Thianheng P."/>
            <person name="Tachaapaikoon C."/>
            <person name="Shikata A."/>
            <person name="Waeonukul R."/>
            <person name="Pason P."/>
            <person name="Ratanakhanokchai K."/>
            <person name="Kosugi A."/>
        </authorList>
    </citation>
    <scope>NUCLEOTIDE SEQUENCE [LARGE SCALE GENOMIC DNA]</scope>
    <source>
        <strain evidence="13 15">A7</strain>
    </source>
</reference>
<evidence type="ECO:0000313" key="14">
    <source>
        <dbReference type="Proteomes" id="UP000233534"/>
    </source>
</evidence>
<evidence type="ECO:0000256" key="8">
    <source>
        <dbReference type="PROSITE-ProRule" id="PRU00169"/>
    </source>
</evidence>
<sequence length="230" mass="26317">MKKEIKILVVEDDNDINNLLCNIIEKSGYTAQAAYSGTEAMIYLEQQEWDMVLLDLMLPGITGEEVLLKLRQNSLVPVIIISAKGEAKTKVNALRTGADDYITKPFDIEEVSARIDSLLRRYKHSAGPEQRNILTHKDICLDLESKIVTVKGVEVTLTAREYEILLLLMQSPKKIFTKSNIYESIWRDDFLGDDNTVNVHMSHIRNKLSKVNPEEEYIETIWGMGYRLKN</sequence>
<dbReference type="InterPro" id="IPR001867">
    <property type="entry name" value="OmpR/PhoB-type_DNA-bd"/>
</dbReference>
<dbReference type="OrthoDB" id="1655504at2"/>
<dbReference type="RefSeq" id="WP_101299106.1">
    <property type="nucleotide sequence ID" value="NZ_CP025197.1"/>
</dbReference>
<dbReference type="EMBL" id="NEMB01000003">
    <property type="protein sequence ID" value="PQQ66647.1"/>
    <property type="molecule type" value="Genomic_DNA"/>
</dbReference>
<name>A0A2K9EMA2_9FIRM</name>
<dbReference type="SMART" id="SM00448">
    <property type="entry name" value="REC"/>
    <property type="match status" value="1"/>
</dbReference>
<dbReference type="Gene3D" id="3.40.50.2300">
    <property type="match status" value="1"/>
</dbReference>
<organism evidence="12 14">
    <name type="scientific">Acetivibrio saccincola</name>
    <dbReference type="NCBI Taxonomy" id="1677857"/>
    <lineage>
        <taxon>Bacteria</taxon>
        <taxon>Bacillati</taxon>
        <taxon>Bacillota</taxon>
        <taxon>Clostridia</taxon>
        <taxon>Eubacteriales</taxon>
        <taxon>Oscillospiraceae</taxon>
        <taxon>Acetivibrio</taxon>
    </lineage>
</organism>
<keyword evidence="6" id="KW-0804">Transcription</keyword>
<protein>
    <recommendedName>
        <fullName evidence="1">Stage 0 sporulation protein A homolog</fullName>
    </recommendedName>
</protein>
<evidence type="ECO:0000313" key="15">
    <source>
        <dbReference type="Proteomes" id="UP000239720"/>
    </source>
</evidence>
<dbReference type="GO" id="GO:0005829">
    <property type="term" value="C:cytosol"/>
    <property type="evidence" value="ECO:0007669"/>
    <property type="project" value="TreeGrafter"/>
</dbReference>
<dbReference type="GO" id="GO:0032993">
    <property type="term" value="C:protein-DNA complex"/>
    <property type="evidence" value="ECO:0007669"/>
    <property type="project" value="TreeGrafter"/>
</dbReference>
<feature type="domain" description="OmpR/PhoB-type" evidence="11">
    <location>
        <begin position="131"/>
        <end position="230"/>
    </location>
</feature>
<accession>A0A2K9EMA2</accession>
<evidence type="ECO:0000256" key="2">
    <source>
        <dbReference type="ARBA" id="ARBA00022553"/>
    </source>
</evidence>
<dbReference type="Pfam" id="PF00486">
    <property type="entry name" value="Trans_reg_C"/>
    <property type="match status" value="1"/>
</dbReference>
<evidence type="ECO:0000256" key="7">
    <source>
        <dbReference type="ARBA" id="ARBA00024867"/>
    </source>
</evidence>
<comment type="function">
    <text evidence="7">May play the central regulatory role in sporulation. It may be an element of the effector pathway responsible for the activation of sporulation genes in response to nutritional stress. Spo0A may act in concert with spo0H (a sigma factor) to control the expression of some genes that are critical to the sporulation process.</text>
</comment>
<evidence type="ECO:0000256" key="5">
    <source>
        <dbReference type="ARBA" id="ARBA00023125"/>
    </source>
</evidence>
<feature type="DNA-binding region" description="OmpR/PhoB-type" evidence="9">
    <location>
        <begin position="131"/>
        <end position="230"/>
    </location>
</feature>
<dbReference type="AlphaFoldDB" id="A0A2K9EMA2"/>
<dbReference type="Proteomes" id="UP000239720">
    <property type="component" value="Unassembled WGS sequence"/>
</dbReference>
<dbReference type="GO" id="GO:0006355">
    <property type="term" value="P:regulation of DNA-templated transcription"/>
    <property type="evidence" value="ECO:0007669"/>
    <property type="project" value="InterPro"/>
</dbReference>
<evidence type="ECO:0000256" key="6">
    <source>
        <dbReference type="ARBA" id="ARBA00023163"/>
    </source>
</evidence>
<dbReference type="Pfam" id="PF00072">
    <property type="entry name" value="Response_reg"/>
    <property type="match status" value="1"/>
</dbReference>
<keyword evidence="2 8" id="KW-0597">Phosphoprotein</keyword>
<feature type="modified residue" description="4-aspartylphosphate" evidence="8">
    <location>
        <position position="55"/>
    </location>
</feature>
<dbReference type="GO" id="GO:0000976">
    <property type="term" value="F:transcription cis-regulatory region binding"/>
    <property type="evidence" value="ECO:0007669"/>
    <property type="project" value="TreeGrafter"/>
</dbReference>
<keyword evidence="3" id="KW-0902">Two-component regulatory system</keyword>
<dbReference type="Proteomes" id="UP000233534">
    <property type="component" value="Chromosome"/>
</dbReference>
<feature type="domain" description="Response regulatory" evidence="10">
    <location>
        <begin position="6"/>
        <end position="119"/>
    </location>
</feature>
<dbReference type="Gene3D" id="6.10.250.690">
    <property type="match status" value="1"/>
</dbReference>
<dbReference type="Gene3D" id="1.10.10.10">
    <property type="entry name" value="Winged helix-like DNA-binding domain superfamily/Winged helix DNA-binding domain"/>
    <property type="match status" value="1"/>
</dbReference>
<dbReference type="SMART" id="SM00862">
    <property type="entry name" value="Trans_reg_C"/>
    <property type="match status" value="1"/>
</dbReference>
<proteinExistence type="predicted"/>
<dbReference type="FunFam" id="1.10.10.10:FF:000018">
    <property type="entry name" value="DNA-binding response regulator ResD"/>
    <property type="match status" value="1"/>
</dbReference>
<keyword evidence="14" id="KW-1185">Reference proteome</keyword>
<keyword evidence="5 9" id="KW-0238">DNA-binding</keyword>
<evidence type="ECO:0000256" key="1">
    <source>
        <dbReference type="ARBA" id="ARBA00018672"/>
    </source>
</evidence>
<evidence type="ECO:0000259" key="11">
    <source>
        <dbReference type="PROSITE" id="PS51755"/>
    </source>
</evidence>
<reference evidence="12 14" key="1">
    <citation type="submission" date="2017-12" db="EMBL/GenBank/DDBJ databases">
        <title>Complete genome sequence of Herbivorax saccincola GGR1, a novel Cellulosome-producing hydrolytic bacterium in a thermophilic biogas plant, established by Illumina and Nanopore MinION sequencing.</title>
        <authorList>
            <person name="Pechtl A."/>
            <person name="Ruckert C."/>
            <person name="Koeck D.E."/>
            <person name="Maus I."/>
            <person name="Winkler A."/>
            <person name="Kalinowski J."/>
            <person name="Puhler A."/>
            <person name="Schwarz W.W."/>
            <person name="Zverlov V.V."/>
            <person name="Schluter A."/>
            <person name="Liebl W."/>
        </authorList>
    </citation>
    <scope>NUCLEOTIDE SEQUENCE [LARGE SCALE GENOMIC DNA]</scope>
    <source>
        <strain evidence="12">GGR1</strain>
        <strain evidence="14">SR1</strain>
    </source>
</reference>
<dbReference type="PROSITE" id="PS51755">
    <property type="entry name" value="OMPR_PHOB"/>
    <property type="match status" value="1"/>
</dbReference>
<evidence type="ECO:0000259" key="10">
    <source>
        <dbReference type="PROSITE" id="PS50110"/>
    </source>
</evidence>
<evidence type="ECO:0000256" key="9">
    <source>
        <dbReference type="PROSITE-ProRule" id="PRU01091"/>
    </source>
</evidence>
<evidence type="ECO:0000256" key="4">
    <source>
        <dbReference type="ARBA" id="ARBA00023015"/>
    </source>
</evidence>
<dbReference type="PROSITE" id="PS50110">
    <property type="entry name" value="RESPONSE_REGULATORY"/>
    <property type="match status" value="1"/>
</dbReference>
<keyword evidence="4" id="KW-0805">Transcription regulation</keyword>
<dbReference type="KEGG" id="hsc:HVS_03160"/>